<dbReference type="AlphaFoldDB" id="A0A445CSH5"/>
<organism evidence="2 3">
    <name type="scientific">Arachis hypogaea</name>
    <name type="common">Peanut</name>
    <dbReference type="NCBI Taxonomy" id="3818"/>
    <lineage>
        <taxon>Eukaryota</taxon>
        <taxon>Viridiplantae</taxon>
        <taxon>Streptophyta</taxon>
        <taxon>Embryophyta</taxon>
        <taxon>Tracheophyta</taxon>
        <taxon>Spermatophyta</taxon>
        <taxon>Magnoliopsida</taxon>
        <taxon>eudicotyledons</taxon>
        <taxon>Gunneridae</taxon>
        <taxon>Pentapetalae</taxon>
        <taxon>rosids</taxon>
        <taxon>fabids</taxon>
        <taxon>Fabales</taxon>
        <taxon>Fabaceae</taxon>
        <taxon>Papilionoideae</taxon>
        <taxon>50 kb inversion clade</taxon>
        <taxon>dalbergioids sensu lato</taxon>
        <taxon>Dalbergieae</taxon>
        <taxon>Pterocarpus clade</taxon>
        <taxon>Arachis</taxon>
    </lineage>
</organism>
<evidence type="ECO:0000256" key="1">
    <source>
        <dbReference type="SAM" id="MobiDB-lite"/>
    </source>
</evidence>
<dbReference type="Proteomes" id="UP000289738">
    <property type="component" value="Chromosome A06"/>
</dbReference>
<feature type="region of interest" description="Disordered" evidence="1">
    <location>
        <begin position="1"/>
        <end position="36"/>
    </location>
</feature>
<name>A0A445CSH5_ARAHY</name>
<accession>A0A445CSH5</accession>
<reference evidence="2 3" key="1">
    <citation type="submission" date="2019-01" db="EMBL/GenBank/DDBJ databases">
        <title>Sequencing of cultivated peanut Arachis hypogaea provides insights into genome evolution and oil improvement.</title>
        <authorList>
            <person name="Chen X."/>
        </authorList>
    </citation>
    <scope>NUCLEOTIDE SEQUENCE [LARGE SCALE GENOMIC DNA]</scope>
    <source>
        <strain evidence="3">cv. Fuhuasheng</strain>
        <tissue evidence="2">Leaves</tissue>
    </source>
</reference>
<proteinExistence type="predicted"/>
<keyword evidence="3" id="KW-1185">Reference proteome</keyword>
<dbReference type="Gene3D" id="1.10.510.10">
    <property type="entry name" value="Transferase(Phosphotransferase) domain 1"/>
    <property type="match status" value="1"/>
</dbReference>
<sequence length="114" mass="12732">MDPANEVADRDVPISESAEHSTSTLPPLPTTSSERKNRSIVWEHFKRTPDDENFEAQLIAVAMSILDGDIGINNYSSWNVIFVNKMKVLVAVALKCVEEDKDARPTMSQVVEML</sequence>
<dbReference type="EMBL" id="SDMP01000006">
    <property type="protein sequence ID" value="RYR53834.1"/>
    <property type="molecule type" value="Genomic_DNA"/>
</dbReference>
<protein>
    <submittedName>
        <fullName evidence="2">Uncharacterized protein</fullName>
    </submittedName>
</protein>
<evidence type="ECO:0000313" key="2">
    <source>
        <dbReference type="EMBL" id="RYR53834.1"/>
    </source>
</evidence>
<gene>
    <name evidence="2" type="ORF">Ahy_A06g029083</name>
</gene>
<feature type="compositionally biased region" description="Basic and acidic residues" evidence="1">
    <location>
        <begin position="7"/>
        <end position="19"/>
    </location>
</feature>
<evidence type="ECO:0000313" key="3">
    <source>
        <dbReference type="Proteomes" id="UP000289738"/>
    </source>
</evidence>
<comment type="caution">
    <text evidence="2">The sequence shown here is derived from an EMBL/GenBank/DDBJ whole genome shotgun (WGS) entry which is preliminary data.</text>
</comment>